<gene>
    <name evidence="2" type="ORF">O181_105840</name>
</gene>
<proteinExistence type="predicted"/>
<dbReference type="EMBL" id="AVOT02078611">
    <property type="protein sequence ID" value="MBW0566125.1"/>
    <property type="molecule type" value="Genomic_DNA"/>
</dbReference>
<name>A0A9Q3JR93_9BASI</name>
<keyword evidence="3" id="KW-1185">Reference proteome</keyword>
<organism evidence="2 3">
    <name type="scientific">Austropuccinia psidii MF-1</name>
    <dbReference type="NCBI Taxonomy" id="1389203"/>
    <lineage>
        <taxon>Eukaryota</taxon>
        <taxon>Fungi</taxon>
        <taxon>Dikarya</taxon>
        <taxon>Basidiomycota</taxon>
        <taxon>Pucciniomycotina</taxon>
        <taxon>Pucciniomycetes</taxon>
        <taxon>Pucciniales</taxon>
        <taxon>Sphaerophragmiaceae</taxon>
        <taxon>Austropuccinia</taxon>
    </lineage>
</organism>
<reference evidence="2" key="1">
    <citation type="submission" date="2021-03" db="EMBL/GenBank/DDBJ databases">
        <title>Draft genome sequence of rust myrtle Austropuccinia psidii MF-1, a brazilian biotype.</title>
        <authorList>
            <person name="Quecine M.C."/>
            <person name="Pachon D.M.R."/>
            <person name="Bonatelli M.L."/>
            <person name="Correr F.H."/>
            <person name="Franceschini L.M."/>
            <person name="Leite T.F."/>
            <person name="Margarido G.R.A."/>
            <person name="Almeida C.A."/>
            <person name="Ferrarezi J.A."/>
            <person name="Labate C.A."/>
        </authorList>
    </citation>
    <scope>NUCLEOTIDE SEQUENCE</scope>
    <source>
        <strain evidence="2">MF-1</strain>
    </source>
</reference>
<evidence type="ECO:0000313" key="3">
    <source>
        <dbReference type="Proteomes" id="UP000765509"/>
    </source>
</evidence>
<sequence>MGCTVHRPRTAPSSPQDQVGPKSQLDPPEPKLVTNPLDPKLAKDPLDTNLAINPVGPIFGHGPPWTNISAMASGNHQRPPDQLSKPSPQLMGNSFHSSMHSILKVAGVVHIWCYIPLCTIFAQQFHGDVFRTKFQNPILRSQNPMPILKVDYSTHQSDKLWPQSDDS</sequence>
<dbReference type="Proteomes" id="UP000765509">
    <property type="component" value="Unassembled WGS sequence"/>
</dbReference>
<dbReference type="AlphaFoldDB" id="A0A9Q3JR93"/>
<protein>
    <submittedName>
        <fullName evidence="2">Uncharacterized protein</fullName>
    </submittedName>
</protein>
<feature type="region of interest" description="Disordered" evidence="1">
    <location>
        <begin position="67"/>
        <end position="86"/>
    </location>
</feature>
<feature type="compositionally biased region" description="Polar residues" evidence="1">
    <location>
        <begin position="67"/>
        <end position="76"/>
    </location>
</feature>
<accession>A0A9Q3JR93</accession>
<feature type="region of interest" description="Disordered" evidence="1">
    <location>
        <begin position="1"/>
        <end position="40"/>
    </location>
</feature>
<evidence type="ECO:0000256" key="1">
    <source>
        <dbReference type="SAM" id="MobiDB-lite"/>
    </source>
</evidence>
<evidence type="ECO:0000313" key="2">
    <source>
        <dbReference type="EMBL" id="MBW0566125.1"/>
    </source>
</evidence>
<comment type="caution">
    <text evidence="2">The sequence shown here is derived from an EMBL/GenBank/DDBJ whole genome shotgun (WGS) entry which is preliminary data.</text>
</comment>